<evidence type="ECO:0000313" key="3">
    <source>
        <dbReference type="Proteomes" id="UP000197783"/>
    </source>
</evidence>
<keyword evidence="1" id="KW-0812">Transmembrane</keyword>
<dbReference type="EMBL" id="NBBJ01000001">
    <property type="protein sequence ID" value="OWK32451.1"/>
    <property type="molecule type" value="Genomic_DNA"/>
</dbReference>
<dbReference type="AlphaFoldDB" id="A0A245ZRT3"/>
<keyword evidence="1" id="KW-1133">Transmembrane helix</keyword>
<reference evidence="2 3" key="1">
    <citation type="submission" date="2017-03" db="EMBL/GenBank/DDBJ databases">
        <title>Genome sequence of Sphingomonas mucosissima DSM 17494.</title>
        <authorList>
            <person name="Poehlein A."/>
            <person name="Wuebbeler J.H."/>
            <person name="Steinbuechel A."/>
            <person name="Daniel R."/>
        </authorList>
    </citation>
    <scope>NUCLEOTIDE SEQUENCE [LARGE SCALE GENOMIC DNA]</scope>
    <source>
        <strain evidence="2 3">DSM 17494</strain>
    </source>
</reference>
<feature type="transmembrane region" description="Helical" evidence="1">
    <location>
        <begin position="224"/>
        <end position="245"/>
    </location>
</feature>
<feature type="transmembrane region" description="Helical" evidence="1">
    <location>
        <begin position="110"/>
        <end position="131"/>
    </location>
</feature>
<dbReference type="RefSeq" id="WP_088332088.1">
    <property type="nucleotide sequence ID" value="NZ_NBBJ01000001.1"/>
</dbReference>
<sequence>MTRAAVRPLWLAAPSRYAGRSRRHARWLLAVLALLLLAALIAPGTSGSAAAGTEAADQANEIVYARIVDDLRHGDDYYTATARALRSAGAPLQPFHVFRLPTLAVLQAKVSQVSAALLLYALALLSLFAWWKRLADAVPRFPARPIALLLAAVGVTSAVLGHLVATHDLWAGLIVSLSLASRKPGRWITAAALGLSAALIRETAALYVVVMLVLALLEGQRREAAGWAGALALFAVAVVLHAQAVASVTGPLDQSLAAWSGASGFGFAVRAVASATALSLLPPALGAIAVALSLAGWSAWRDPLAARALATIVVQLLSMSFLAGPDTADWAFLIAPIAPIGLTFFPDALRDLSRAALDRRRITVTRTSA</sequence>
<dbReference type="OrthoDB" id="8266279at2"/>
<comment type="caution">
    <text evidence="2">The sequence shown here is derived from an EMBL/GenBank/DDBJ whole genome shotgun (WGS) entry which is preliminary data.</text>
</comment>
<feature type="transmembrane region" description="Helical" evidence="1">
    <location>
        <begin position="265"/>
        <end position="292"/>
    </location>
</feature>
<feature type="transmembrane region" description="Helical" evidence="1">
    <location>
        <begin position="185"/>
        <end position="217"/>
    </location>
</feature>
<accession>A0A245ZRT3</accession>
<evidence type="ECO:0000313" key="2">
    <source>
        <dbReference type="EMBL" id="OWK32451.1"/>
    </source>
</evidence>
<keyword evidence="1" id="KW-0472">Membrane</keyword>
<gene>
    <name evidence="2" type="ORF">SPMU_07820</name>
</gene>
<feature type="transmembrane region" description="Helical" evidence="1">
    <location>
        <begin position="330"/>
        <end position="349"/>
    </location>
</feature>
<organism evidence="2 3">
    <name type="scientific">Sphingomonas mucosissima</name>
    <dbReference type="NCBI Taxonomy" id="370959"/>
    <lineage>
        <taxon>Bacteria</taxon>
        <taxon>Pseudomonadati</taxon>
        <taxon>Pseudomonadota</taxon>
        <taxon>Alphaproteobacteria</taxon>
        <taxon>Sphingomonadales</taxon>
        <taxon>Sphingomonadaceae</taxon>
        <taxon>Sphingomonas</taxon>
    </lineage>
</organism>
<feature type="transmembrane region" description="Helical" evidence="1">
    <location>
        <begin position="143"/>
        <end position="165"/>
    </location>
</feature>
<protein>
    <recommendedName>
        <fullName evidence="4">Glycosyltransferase RgtA/B/C/D-like domain-containing protein</fullName>
    </recommendedName>
</protein>
<dbReference type="Proteomes" id="UP000197783">
    <property type="component" value="Unassembled WGS sequence"/>
</dbReference>
<feature type="transmembrane region" description="Helical" evidence="1">
    <location>
        <begin position="304"/>
        <end position="324"/>
    </location>
</feature>
<name>A0A245ZRT3_9SPHN</name>
<evidence type="ECO:0008006" key="4">
    <source>
        <dbReference type="Google" id="ProtNLM"/>
    </source>
</evidence>
<keyword evidence="3" id="KW-1185">Reference proteome</keyword>
<evidence type="ECO:0000256" key="1">
    <source>
        <dbReference type="SAM" id="Phobius"/>
    </source>
</evidence>
<proteinExistence type="predicted"/>